<feature type="transmembrane region" description="Helical" evidence="1">
    <location>
        <begin position="72"/>
        <end position="90"/>
    </location>
</feature>
<dbReference type="Pfam" id="PF09945">
    <property type="entry name" value="DUF2177"/>
    <property type="match status" value="1"/>
</dbReference>
<protein>
    <submittedName>
        <fullName evidence="2">DUF2177 family protein</fullName>
    </submittedName>
</protein>
<feature type="transmembrane region" description="Helical" evidence="1">
    <location>
        <begin position="7"/>
        <end position="30"/>
    </location>
</feature>
<proteinExistence type="predicted"/>
<accession>A0ABW3FCB6</accession>
<evidence type="ECO:0000313" key="3">
    <source>
        <dbReference type="Proteomes" id="UP001597101"/>
    </source>
</evidence>
<sequence length="133" mass="14670">MQYLIAYIATLIVFFIIDFIWLGTVAQSFYQKQIGPLLLDEFRIGVAAAFYSVYIIGIVYFAIRPALEANNLGLALLNGALFGFFCYATYDFTNLATLKGYTTTVALVDITWGTFLTASSAFLGAWITRAISG</sequence>
<feature type="transmembrane region" description="Helical" evidence="1">
    <location>
        <begin position="110"/>
        <end position="128"/>
    </location>
</feature>
<comment type="caution">
    <text evidence="2">The sequence shown here is derived from an EMBL/GenBank/DDBJ whole genome shotgun (WGS) entry which is preliminary data.</text>
</comment>
<dbReference type="InterPro" id="IPR018687">
    <property type="entry name" value="DUF2177_membr"/>
</dbReference>
<keyword evidence="1" id="KW-0472">Membrane</keyword>
<evidence type="ECO:0000256" key="1">
    <source>
        <dbReference type="SAM" id="Phobius"/>
    </source>
</evidence>
<organism evidence="2 3">
    <name type="scientific">Pseudahrensia aquimaris</name>
    <dbReference type="NCBI Taxonomy" id="744461"/>
    <lineage>
        <taxon>Bacteria</taxon>
        <taxon>Pseudomonadati</taxon>
        <taxon>Pseudomonadota</taxon>
        <taxon>Alphaproteobacteria</taxon>
        <taxon>Hyphomicrobiales</taxon>
        <taxon>Ahrensiaceae</taxon>
        <taxon>Pseudahrensia</taxon>
    </lineage>
</organism>
<feature type="transmembrane region" description="Helical" evidence="1">
    <location>
        <begin position="42"/>
        <end position="63"/>
    </location>
</feature>
<evidence type="ECO:0000313" key="2">
    <source>
        <dbReference type="EMBL" id="MFD0916119.1"/>
    </source>
</evidence>
<dbReference type="Proteomes" id="UP001597101">
    <property type="component" value="Unassembled WGS sequence"/>
</dbReference>
<dbReference type="EMBL" id="JBHTJV010000003">
    <property type="protein sequence ID" value="MFD0916119.1"/>
    <property type="molecule type" value="Genomic_DNA"/>
</dbReference>
<keyword evidence="3" id="KW-1185">Reference proteome</keyword>
<dbReference type="RefSeq" id="WP_377211950.1">
    <property type="nucleotide sequence ID" value="NZ_JBHTJV010000003.1"/>
</dbReference>
<reference evidence="3" key="1">
    <citation type="journal article" date="2019" name="Int. J. Syst. Evol. Microbiol.">
        <title>The Global Catalogue of Microorganisms (GCM) 10K type strain sequencing project: providing services to taxonomists for standard genome sequencing and annotation.</title>
        <authorList>
            <consortium name="The Broad Institute Genomics Platform"/>
            <consortium name="The Broad Institute Genome Sequencing Center for Infectious Disease"/>
            <person name="Wu L."/>
            <person name="Ma J."/>
        </authorList>
    </citation>
    <scope>NUCLEOTIDE SEQUENCE [LARGE SCALE GENOMIC DNA]</scope>
    <source>
        <strain evidence="3">CCUG 60023</strain>
    </source>
</reference>
<keyword evidence="1" id="KW-0812">Transmembrane</keyword>
<name>A0ABW3FCB6_9HYPH</name>
<gene>
    <name evidence="2" type="ORF">ACFQ14_06845</name>
</gene>
<keyword evidence="1" id="KW-1133">Transmembrane helix</keyword>